<sequence length="225" mass="24524">MVPEYEILFRLALAAILGGLVGYERQSRKKSAGLRTNLIVSMGACLMMVLSLAMYWSMEDKSNGDPARIAAQVVSGMGFLGAGAIMKEGLTVTGLTTAACLWIVAGIGLAVGAGLYIEALFTTAFVFVALNALTHIDDFFEHRKKTAVEICLVNNPGELKRIHKKLEAFQLKVGRFSVQENGEGLGTDSAYLILKMDLLFEKEAAVIDIIDYLNSLDTVLWVEKR</sequence>
<dbReference type="OrthoDB" id="9811198at2"/>
<comment type="similarity">
    <text evidence="2">Belongs to the MgtC/SapB family.</text>
</comment>
<evidence type="ECO:0000256" key="4">
    <source>
        <dbReference type="ARBA" id="ARBA00022692"/>
    </source>
</evidence>
<keyword evidence="5 7" id="KW-1133">Transmembrane helix</keyword>
<evidence type="ECO:0000256" key="3">
    <source>
        <dbReference type="ARBA" id="ARBA00022475"/>
    </source>
</evidence>
<evidence type="ECO:0000256" key="1">
    <source>
        <dbReference type="ARBA" id="ARBA00004651"/>
    </source>
</evidence>
<dbReference type="EMBL" id="VTOY01000005">
    <property type="protein sequence ID" value="TYZ22542.1"/>
    <property type="molecule type" value="Genomic_DNA"/>
</dbReference>
<evidence type="ECO:0000256" key="5">
    <source>
        <dbReference type="ARBA" id="ARBA00022989"/>
    </source>
</evidence>
<protein>
    <submittedName>
        <fullName evidence="9">MgtC/SapB family protein</fullName>
    </submittedName>
</protein>
<feature type="transmembrane region" description="Helical" evidence="7">
    <location>
        <begin position="7"/>
        <end position="24"/>
    </location>
</feature>
<keyword evidence="6 7" id="KW-0472">Membrane</keyword>
<evidence type="ECO:0000313" key="9">
    <source>
        <dbReference type="EMBL" id="TYZ22542.1"/>
    </source>
</evidence>
<keyword evidence="10" id="KW-1185">Reference proteome</keyword>
<dbReference type="RefSeq" id="WP_149171468.1">
    <property type="nucleotide sequence ID" value="NZ_VTOY01000005.1"/>
</dbReference>
<evidence type="ECO:0000256" key="7">
    <source>
        <dbReference type="SAM" id="Phobius"/>
    </source>
</evidence>
<comment type="caution">
    <text evidence="9">The sequence shown here is derived from an EMBL/GenBank/DDBJ whole genome shotgun (WGS) entry which is preliminary data.</text>
</comment>
<name>A0A5D6W504_9FIRM</name>
<dbReference type="Pfam" id="PF02308">
    <property type="entry name" value="MgtC"/>
    <property type="match status" value="1"/>
</dbReference>
<dbReference type="AlphaFoldDB" id="A0A5D6W504"/>
<evidence type="ECO:0000313" key="10">
    <source>
        <dbReference type="Proteomes" id="UP000323646"/>
    </source>
</evidence>
<feature type="domain" description="MgtC/SapB/SrpB/YhiD N-terminal" evidence="8">
    <location>
        <begin position="11"/>
        <end position="137"/>
    </location>
</feature>
<keyword evidence="3" id="KW-1003">Cell membrane</keyword>
<reference evidence="9 10" key="1">
    <citation type="submission" date="2019-08" db="EMBL/GenBank/DDBJ databases">
        <title>Selenomonas sp. mPRGC5 and Selenomonas sp. mPRGC8 isolated from ruminal fluid of dairy goat (Capra hircus).</title>
        <authorList>
            <person name="Poothong S."/>
            <person name="Nuengjamnong C."/>
            <person name="Tanasupawat S."/>
        </authorList>
    </citation>
    <scope>NUCLEOTIDE SEQUENCE [LARGE SCALE GENOMIC DNA]</scope>
    <source>
        <strain evidence="10">mPRGC5</strain>
    </source>
</reference>
<dbReference type="InterPro" id="IPR003416">
    <property type="entry name" value="MgtC/SapB/SrpB/YhiD_fam"/>
</dbReference>
<dbReference type="Proteomes" id="UP000323646">
    <property type="component" value="Unassembled WGS sequence"/>
</dbReference>
<organism evidence="9 10">
    <name type="scientific">Selenomonas ruminis</name>
    <dbReference type="NCBI Taxonomy" id="2593411"/>
    <lineage>
        <taxon>Bacteria</taxon>
        <taxon>Bacillati</taxon>
        <taxon>Bacillota</taxon>
        <taxon>Negativicutes</taxon>
        <taxon>Selenomonadales</taxon>
        <taxon>Selenomonadaceae</taxon>
        <taxon>Selenomonas</taxon>
    </lineage>
</organism>
<feature type="transmembrane region" description="Helical" evidence="7">
    <location>
        <begin position="92"/>
        <end position="113"/>
    </location>
</feature>
<comment type="subcellular location">
    <subcellularLocation>
        <location evidence="1">Cell membrane</location>
        <topology evidence="1">Multi-pass membrane protein</topology>
    </subcellularLocation>
</comment>
<evidence type="ECO:0000256" key="2">
    <source>
        <dbReference type="ARBA" id="ARBA00009298"/>
    </source>
</evidence>
<dbReference type="InterPro" id="IPR049177">
    <property type="entry name" value="MgtC_SapB_SrpB_YhiD_N"/>
</dbReference>
<feature type="transmembrane region" description="Helical" evidence="7">
    <location>
        <begin position="69"/>
        <end position="85"/>
    </location>
</feature>
<evidence type="ECO:0000256" key="6">
    <source>
        <dbReference type="ARBA" id="ARBA00023136"/>
    </source>
</evidence>
<dbReference type="GO" id="GO:0005886">
    <property type="term" value="C:plasma membrane"/>
    <property type="evidence" value="ECO:0007669"/>
    <property type="project" value="UniProtKB-SubCell"/>
</dbReference>
<accession>A0A5D6W504</accession>
<evidence type="ECO:0000259" key="8">
    <source>
        <dbReference type="Pfam" id="PF02308"/>
    </source>
</evidence>
<feature type="transmembrane region" description="Helical" evidence="7">
    <location>
        <begin position="36"/>
        <end position="57"/>
    </location>
</feature>
<proteinExistence type="inferred from homology"/>
<gene>
    <name evidence="9" type="ORF">FZ040_07795</name>
</gene>
<dbReference type="PANTHER" id="PTHR33778:SF1">
    <property type="entry name" value="MAGNESIUM TRANSPORTER YHID-RELATED"/>
    <property type="match status" value="1"/>
</dbReference>
<keyword evidence="4 7" id="KW-0812">Transmembrane</keyword>
<dbReference type="PANTHER" id="PTHR33778">
    <property type="entry name" value="PROTEIN MGTC"/>
    <property type="match status" value="1"/>
</dbReference>
<dbReference type="PRINTS" id="PR01837">
    <property type="entry name" value="MGTCSAPBPROT"/>
</dbReference>